<keyword evidence="2" id="KW-0813">Transport</keyword>
<evidence type="ECO:0000256" key="9">
    <source>
        <dbReference type="SAM" id="Phobius"/>
    </source>
</evidence>
<organism evidence="10 11">
    <name type="scientific">Fimbriiglobus ruber</name>
    <dbReference type="NCBI Taxonomy" id="1908690"/>
    <lineage>
        <taxon>Bacteria</taxon>
        <taxon>Pseudomonadati</taxon>
        <taxon>Planctomycetota</taxon>
        <taxon>Planctomycetia</taxon>
        <taxon>Gemmatales</taxon>
        <taxon>Gemmataceae</taxon>
        <taxon>Fimbriiglobus</taxon>
    </lineage>
</organism>
<comment type="similarity">
    <text evidence="8">Belongs to the anion channel-forming bestrophin (TC 1.A.46) family.</text>
</comment>
<evidence type="ECO:0000256" key="8">
    <source>
        <dbReference type="ARBA" id="ARBA00034708"/>
    </source>
</evidence>
<comment type="subcellular location">
    <subcellularLocation>
        <location evidence="1">Cell membrane</location>
        <topology evidence="1">Multi-pass membrane protein</topology>
    </subcellularLocation>
</comment>
<evidence type="ECO:0000256" key="5">
    <source>
        <dbReference type="ARBA" id="ARBA00022989"/>
    </source>
</evidence>
<comment type="caution">
    <text evidence="10">The sequence shown here is derived from an EMBL/GenBank/DDBJ whole genome shotgun (WGS) entry which is preliminary data.</text>
</comment>
<evidence type="ECO:0000256" key="2">
    <source>
        <dbReference type="ARBA" id="ARBA00022448"/>
    </source>
</evidence>
<dbReference type="InterPro" id="IPR044669">
    <property type="entry name" value="YneE/VCCN1/2-like"/>
</dbReference>
<protein>
    <submittedName>
        <fullName evidence="10">Putative membrane protein</fullName>
    </submittedName>
</protein>
<keyword evidence="6" id="KW-0406">Ion transport</keyword>
<dbReference type="EMBL" id="NIDE01000008">
    <property type="protein sequence ID" value="OWK40590.1"/>
    <property type="molecule type" value="Genomic_DNA"/>
</dbReference>
<name>A0A225DGE1_9BACT</name>
<evidence type="ECO:0000313" key="11">
    <source>
        <dbReference type="Proteomes" id="UP000214646"/>
    </source>
</evidence>
<feature type="transmembrane region" description="Helical" evidence="9">
    <location>
        <begin position="25"/>
        <end position="46"/>
    </location>
</feature>
<proteinExistence type="inferred from homology"/>
<keyword evidence="7 9" id="KW-0472">Membrane</keyword>
<dbReference type="PANTHER" id="PTHR33281:SF19">
    <property type="entry name" value="VOLTAGE-DEPENDENT ANION CHANNEL-FORMING PROTEIN YNEE"/>
    <property type="match status" value="1"/>
</dbReference>
<keyword evidence="5 9" id="KW-1133">Transmembrane helix</keyword>
<feature type="transmembrane region" description="Helical" evidence="9">
    <location>
        <begin position="196"/>
        <end position="216"/>
    </location>
</feature>
<gene>
    <name evidence="10" type="ORF">FRUB_05509</name>
</gene>
<sequence>MTLPTEFWTDVFPLDRPALMYLWRVFRQAAVFAIAAALIYLLDWAIVTDLSIAVAPYEVSGAALSLLLVLRTNAGYDRWWEARKLWGGIVNQSRNLVVIALAYGPPDAAWRANFVRKVAAFAPAAREVLCQPPGATGGSGHPALNVMTAVARMLREAVDAGGMSPFAFQRAERERAALVDHLGGCERILKTPLPRAYAVSIHQFIALFLLALPFALITRVGWLTPLVTLFVAYPILALDQIGRELQSPFSVYNLTHLPLDTYCQTIETNLLDLLDADQKAAKEQTKEET</sequence>
<evidence type="ECO:0000256" key="4">
    <source>
        <dbReference type="ARBA" id="ARBA00022692"/>
    </source>
</evidence>
<reference evidence="11" key="1">
    <citation type="submission" date="2017-06" db="EMBL/GenBank/DDBJ databases">
        <title>Genome analysis of Fimbriiglobus ruber SP5, the first member of the order Planctomycetales with confirmed chitinolytic capability.</title>
        <authorList>
            <person name="Ravin N.V."/>
            <person name="Rakitin A.L."/>
            <person name="Ivanova A.A."/>
            <person name="Beletsky A.V."/>
            <person name="Kulichevskaya I.S."/>
            <person name="Mardanov A.V."/>
            <person name="Dedysh S.N."/>
        </authorList>
    </citation>
    <scope>NUCLEOTIDE SEQUENCE [LARGE SCALE GENOMIC DNA]</scope>
    <source>
        <strain evidence="11">SP5</strain>
    </source>
</reference>
<dbReference type="Pfam" id="PF25539">
    <property type="entry name" value="Bestrophin_2"/>
    <property type="match status" value="1"/>
</dbReference>
<accession>A0A225DGE1</accession>
<evidence type="ECO:0000256" key="7">
    <source>
        <dbReference type="ARBA" id="ARBA00023136"/>
    </source>
</evidence>
<dbReference type="GO" id="GO:0005254">
    <property type="term" value="F:chloride channel activity"/>
    <property type="evidence" value="ECO:0007669"/>
    <property type="project" value="InterPro"/>
</dbReference>
<keyword evidence="4 9" id="KW-0812">Transmembrane</keyword>
<evidence type="ECO:0000256" key="3">
    <source>
        <dbReference type="ARBA" id="ARBA00022475"/>
    </source>
</evidence>
<keyword evidence="3" id="KW-1003">Cell membrane</keyword>
<evidence type="ECO:0000256" key="1">
    <source>
        <dbReference type="ARBA" id="ARBA00004651"/>
    </source>
</evidence>
<dbReference type="Proteomes" id="UP000214646">
    <property type="component" value="Unassembled WGS sequence"/>
</dbReference>
<dbReference type="AlphaFoldDB" id="A0A225DGE1"/>
<keyword evidence="11" id="KW-1185">Reference proteome</keyword>
<evidence type="ECO:0000256" key="6">
    <source>
        <dbReference type="ARBA" id="ARBA00023065"/>
    </source>
</evidence>
<dbReference type="GO" id="GO:0005886">
    <property type="term" value="C:plasma membrane"/>
    <property type="evidence" value="ECO:0007669"/>
    <property type="project" value="UniProtKB-SubCell"/>
</dbReference>
<evidence type="ECO:0000313" key="10">
    <source>
        <dbReference type="EMBL" id="OWK40590.1"/>
    </source>
</evidence>
<dbReference type="PANTHER" id="PTHR33281">
    <property type="entry name" value="UPF0187 PROTEIN YNEE"/>
    <property type="match status" value="1"/>
</dbReference>